<evidence type="ECO:0000313" key="2">
    <source>
        <dbReference type="Proteomes" id="UP000054359"/>
    </source>
</evidence>
<keyword evidence="2" id="KW-1185">Reference proteome</keyword>
<feature type="non-terminal residue" evidence="1">
    <location>
        <position position="1"/>
    </location>
</feature>
<accession>A0A087U1N4</accession>
<name>A0A087U1N4_STEMI</name>
<gene>
    <name evidence="1" type="ORF">X975_13146</name>
</gene>
<feature type="non-terminal residue" evidence="1">
    <location>
        <position position="40"/>
    </location>
</feature>
<organism evidence="1 2">
    <name type="scientific">Stegodyphus mimosarum</name>
    <name type="common">African social velvet spider</name>
    <dbReference type="NCBI Taxonomy" id="407821"/>
    <lineage>
        <taxon>Eukaryota</taxon>
        <taxon>Metazoa</taxon>
        <taxon>Ecdysozoa</taxon>
        <taxon>Arthropoda</taxon>
        <taxon>Chelicerata</taxon>
        <taxon>Arachnida</taxon>
        <taxon>Araneae</taxon>
        <taxon>Araneomorphae</taxon>
        <taxon>Entelegynae</taxon>
        <taxon>Eresoidea</taxon>
        <taxon>Eresidae</taxon>
        <taxon>Stegodyphus</taxon>
    </lineage>
</organism>
<protein>
    <submittedName>
        <fullName evidence="1">Uncharacterized protein</fullName>
    </submittedName>
</protein>
<dbReference type="Proteomes" id="UP000054359">
    <property type="component" value="Unassembled WGS sequence"/>
</dbReference>
<sequence length="40" mass="5004">LFLKRQFNRSLPGFTSHFLLMKYDSRVRRKTQIRAVSRYW</sequence>
<dbReference type="AlphaFoldDB" id="A0A087U1N4"/>
<reference evidence="1 2" key="1">
    <citation type="submission" date="2013-11" db="EMBL/GenBank/DDBJ databases">
        <title>Genome sequencing of Stegodyphus mimosarum.</title>
        <authorList>
            <person name="Bechsgaard J."/>
        </authorList>
    </citation>
    <scope>NUCLEOTIDE SEQUENCE [LARGE SCALE GENOMIC DNA]</scope>
</reference>
<proteinExistence type="predicted"/>
<dbReference type="EMBL" id="KK117735">
    <property type="protein sequence ID" value="KFM71273.1"/>
    <property type="molecule type" value="Genomic_DNA"/>
</dbReference>
<evidence type="ECO:0000313" key="1">
    <source>
        <dbReference type="EMBL" id="KFM71273.1"/>
    </source>
</evidence>